<dbReference type="Gene3D" id="3.40.50.2300">
    <property type="match status" value="2"/>
</dbReference>
<dbReference type="OrthoDB" id="593752at2"/>
<evidence type="ECO:0000313" key="11">
    <source>
        <dbReference type="Proteomes" id="UP000053937"/>
    </source>
</evidence>
<dbReference type="CDD" id="cd17546">
    <property type="entry name" value="REC_hyHK_CKI1_RcsC-like"/>
    <property type="match status" value="1"/>
</dbReference>
<evidence type="ECO:0000256" key="4">
    <source>
        <dbReference type="ARBA" id="ARBA00022679"/>
    </source>
</evidence>
<keyword evidence="7" id="KW-0812">Transmembrane</keyword>
<dbReference type="CDD" id="cd00156">
    <property type="entry name" value="REC"/>
    <property type="match status" value="1"/>
</dbReference>
<dbReference type="PANTHER" id="PTHR43047:SF72">
    <property type="entry name" value="OSMOSENSING HISTIDINE PROTEIN KINASE SLN1"/>
    <property type="match status" value="1"/>
</dbReference>
<keyword evidence="7" id="KW-1133">Transmembrane helix</keyword>
<dbReference type="GO" id="GO:0000155">
    <property type="term" value="F:phosphorelay sensor kinase activity"/>
    <property type="evidence" value="ECO:0007669"/>
    <property type="project" value="InterPro"/>
</dbReference>
<dbReference type="InterPro" id="IPR003594">
    <property type="entry name" value="HATPase_dom"/>
</dbReference>
<dbReference type="SUPFAM" id="SSF55874">
    <property type="entry name" value="ATPase domain of HSP90 chaperone/DNA topoisomerase II/histidine kinase"/>
    <property type="match status" value="1"/>
</dbReference>
<dbReference type="PROSITE" id="PS50110">
    <property type="entry name" value="RESPONSE_REGULATORY"/>
    <property type="match status" value="2"/>
</dbReference>
<dbReference type="GO" id="GO:0009927">
    <property type="term" value="F:histidine phosphotransfer kinase activity"/>
    <property type="evidence" value="ECO:0007669"/>
    <property type="project" value="TreeGrafter"/>
</dbReference>
<dbReference type="Gene3D" id="3.30.565.10">
    <property type="entry name" value="Histidine kinase-like ATPase, C-terminal domain"/>
    <property type="match status" value="1"/>
</dbReference>
<dbReference type="PRINTS" id="PR00344">
    <property type="entry name" value="BCTRLSENSOR"/>
</dbReference>
<keyword evidence="7" id="KW-0472">Membrane</keyword>
<keyword evidence="11" id="KW-1185">Reference proteome</keyword>
<dbReference type="EMBL" id="LMBR01000017">
    <property type="protein sequence ID" value="KUL32773.1"/>
    <property type="molecule type" value="Genomic_DNA"/>
</dbReference>
<dbReference type="CDD" id="cd00082">
    <property type="entry name" value="HisKA"/>
    <property type="match status" value="1"/>
</dbReference>
<evidence type="ECO:0000313" key="10">
    <source>
        <dbReference type="EMBL" id="KUL32773.1"/>
    </source>
</evidence>
<dbReference type="SUPFAM" id="SSF47384">
    <property type="entry name" value="Homodimeric domain of signal transducing histidine kinase"/>
    <property type="match status" value="1"/>
</dbReference>
<comment type="caution">
    <text evidence="10">The sequence shown here is derived from an EMBL/GenBank/DDBJ whole genome shotgun (WGS) entry which is preliminary data.</text>
</comment>
<dbReference type="PROSITE" id="PS50109">
    <property type="entry name" value="HIS_KIN"/>
    <property type="match status" value="1"/>
</dbReference>
<dbReference type="GO" id="GO:0005886">
    <property type="term" value="C:plasma membrane"/>
    <property type="evidence" value="ECO:0007669"/>
    <property type="project" value="TreeGrafter"/>
</dbReference>
<dbReference type="InterPro" id="IPR003661">
    <property type="entry name" value="HisK_dim/P_dom"/>
</dbReference>
<evidence type="ECO:0000259" key="9">
    <source>
        <dbReference type="PROSITE" id="PS50110"/>
    </source>
</evidence>
<feature type="transmembrane region" description="Helical" evidence="7">
    <location>
        <begin position="50"/>
        <end position="67"/>
    </location>
</feature>
<feature type="domain" description="Response regulatory" evidence="9">
    <location>
        <begin position="446"/>
        <end position="563"/>
    </location>
</feature>
<evidence type="ECO:0000256" key="2">
    <source>
        <dbReference type="ARBA" id="ARBA00012438"/>
    </source>
</evidence>
<dbReference type="AlphaFoldDB" id="A0A101JTD8"/>
<keyword evidence="3 6" id="KW-0597">Phosphoprotein</keyword>
<dbReference type="SMART" id="SM00448">
    <property type="entry name" value="REC"/>
    <property type="match status" value="2"/>
</dbReference>
<feature type="modified residue" description="4-aspartylphosphate" evidence="6">
    <location>
        <position position="629"/>
    </location>
</feature>
<feature type="transmembrane region" description="Helical" evidence="7">
    <location>
        <begin position="128"/>
        <end position="151"/>
    </location>
</feature>
<protein>
    <recommendedName>
        <fullName evidence="2">histidine kinase</fullName>
        <ecNumber evidence="2">2.7.13.3</ecNumber>
    </recommendedName>
</protein>
<feature type="transmembrane region" description="Helical" evidence="7">
    <location>
        <begin position="157"/>
        <end position="177"/>
    </location>
</feature>
<name>A0A101JTD8_CHLLI</name>
<dbReference type="Gene3D" id="1.10.287.130">
    <property type="match status" value="1"/>
</dbReference>
<dbReference type="SUPFAM" id="SSF52172">
    <property type="entry name" value="CheY-like"/>
    <property type="match status" value="2"/>
</dbReference>
<comment type="catalytic activity">
    <reaction evidence="1">
        <text>ATP + protein L-histidine = ADP + protein N-phospho-L-histidine.</text>
        <dbReference type="EC" id="2.7.13.3"/>
    </reaction>
</comment>
<dbReference type="Pfam" id="PF00072">
    <property type="entry name" value="Response_reg"/>
    <property type="match status" value="2"/>
</dbReference>
<sequence length="697" mass="78605">MIRSYLRKAFEEGTMISDFNLRSAAFLGAPAHLLFYFLFKYGFHLPYENFYLRLVATLLLFFVLFKKKLPEPLGKLFPYYWHFSIIFVLPFIFTFNLLMNNFHELWLYWEIFMLFILITYVPNWLIFLLDLFIGVVAAVVMFLFLSGGLVLDPQFDIQLYSIVIFFTVVAGYIFSYSNKKGQLALEKNAALQALAVGIAHEMRNPLGQVRYNLEAIQDALPVYYPGKSVHQIDEDVLEKVYAGIAQGQMALHRGVQVIDMILEEVKNEVPYSSAFTYLSAAIVTRQALDEYAYESDEERRKIQISVEDDFMFKGVESMYVFVLFNLVMNALYFLRLYSKGGIFITISRGERMNSVLVRDTGPGIGKENLARIFDTFFTSGKKGGTGLGLAYCKRAMHLFGGDITCDSVQGKYTEFTLSFPVLGENELSNYEEQLYRDNREAFTGKRLLLADHDEEHREMIKSMLKPLGLEIDIAEDGGIAFEKISSGHYDLLLCEMALPVYDGFRLTALLTVSGGINLKLPIVTYSSEPAYLYCGRAGKTGISVLLSKPLMLQPLVSGLSAALRMKTEMSERKDLSHKNVLLVDDSSVNRIAVKAMLRQLGIGSVVEAANGVDALDILEKTPLDLLLLDIQMPVLDGLEVAKRLRKGDSINRSIPIIAMSGESDRTVIQEAIGSGMNAYLVKPVDRLIMQQKILQAL</sequence>
<keyword evidence="5 10" id="KW-0418">Kinase</keyword>
<dbReference type="PANTHER" id="PTHR43047">
    <property type="entry name" value="TWO-COMPONENT HISTIDINE PROTEIN KINASE"/>
    <property type="match status" value="1"/>
</dbReference>
<feature type="domain" description="Histidine kinase" evidence="8">
    <location>
        <begin position="197"/>
        <end position="423"/>
    </location>
</feature>
<comment type="caution">
    <text evidence="6">Lacks conserved residue(s) required for the propagation of feature annotation.</text>
</comment>
<reference evidence="10 11" key="1">
    <citation type="submission" date="2015-10" db="EMBL/GenBank/DDBJ databases">
        <title>Draft Genome Sequence of Chlorobium limicola strain Frasassi Growing under Artificial Lighting in the Frasassi Cave System.</title>
        <authorList>
            <person name="Mansor M."/>
            <person name="Macalady J."/>
        </authorList>
    </citation>
    <scope>NUCLEOTIDE SEQUENCE [LARGE SCALE GENOMIC DNA]</scope>
    <source>
        <strain evidence="10 11">Frasassi</strain>
    </source>
</reference>
<evidence type="ECO:0000256" key="3">
    <source>
        <dbReference type="ARBA" id="ARBA00022553"/>
    </source>
</evidence>
<dbReference type="InterPro" id="IPR036097">
    <property type="entry name" value="HisK_dim/P_sf"/>
</dbReference>
<evidence type="ECO:0000256" key="1">
    <source>
        <dbReference type="ARBA" id="ARBA00000085"/>
    </source>
</evidence>
<proteinExistence type="predicted"/>
<dbReference type="Proteomes" id="UP000053937">
    <property type="component" value="Unassembled WGS sequence"/>
</dbReference>
<dbReference type="InterPro" id="IPR004358">
    <property type="entry name" value="Sig_transdc_His_kin-like_C"/>
</dbReference>
<gene>
    <name evidence="10" type="ORF">ASB62_01460</name>
</gene>
<keyword evidence="4" id="KW-0808">Transferase</keyword>
<dbReference type="InterPro" id="IPR036890">
    <property type="entry name" value="HATPase_C_sf"/>
</dbReference>
<evidence type="ECO:0000256" key="5">
    <source>
        <dbReference type="ARBA" id="ARBA00022777"/>
    </source>
</evidence>
<dbReference type="InterPro" id="IPR005467">
    <property type="entry name" value="His_kinase_dom"/>
</dbReference>
<dbReference type="InterPro" id="IPR011006">
    <property type="entry name" value="CheY-like_superfamily"/>
</dbReference>
<evidence type="ECO:0000256" key="6">
    <source>
        <dbReference type="PROSITE-ProRule" id="PRU00169"/>
    </source>
</evidence>
<feature type="transmembrane region" description="Helical" evidence="7">
    <location>
        <begin position="79"/>
        <end position="99"/>
    </location>
</feature>
<dbReference type="SMART" id="SM00387">
    <property type="entry name" value="HATPase_c"/>
    <property type="match status" value="1"/>
</dbReference>
<dbReference type="EC" id="2.7.13.3" evidence="2"/>
<dbReference type="Pfam" id="PF02518">
    <property type="entry name" value="HATPase_c"/>
    <property type="match status" value="1"/>
</dbReference>
<feature type="domain" description="Response regulatory" evidence="9">
    <location>
        <begin position="579"/>
        <end position="697"/>
    </location>
</feature>
<accession>A0A101JTD8</accession>
<evidence type="ECO:0000256" key="7">
    <source>
        <dbReference type="SAM" id="Phobius"/>
    </source>
</evidence>
<feature type="transmembrane region" description="Helical" evidence="7">
    <location>
        <begin position="105"/>
        <end position="121"/>
    </location>
</feature>
<feature type="transmembrane region" description="Helical" evidence="7">
    <location>
        <begin position="318"/>
        <end position="337"/>
    </location>
</feature>
<dbReference type="InterPro" id="IPR001789">
    <property type="entry name" value="Sig_transdc_resp-reg_receiver"/>
</dbReference>
<organism evidence="10 11">
    <name type="scientific">Chlorobium limicola</name>
    <dbReference type="NCBI Taxonomy" id="1092"/>
    <lineage>
        <taxon>Bacteria</taxon>
        <taxon>Pseudomonadati</taxon>
        <taxon>Chlorobiota</taxon>
        <taxon>Chlorobiia</taxon>
        <taxon>Chlorobiales</taxon>
        <taxon>Chlorobiaceae</taxon>
        <taxon>Chlorobium/Pelodictyon group</taxon>
        <taxon>Chlorobium</taxon>
    </lineage>
</organism>
<evidence type="ECO:0000259" key="8">
    <source>
        <dbReference type="PROSITE" id="PS50109"/>
    </source>
</evidence>
<feature type="transmembrane region" description="Helical" evidence="7">
    <location>
        <begin position="21"/>
        <end position="38"/>
    </location>
</feature>